<protein>
    <submittedName>
        <fullName evidence="1">Uncharacterized protein</fullName>
    </submittedName>
</protein>
<sequence length="115" mass="13068">MSSDTYTIGEPLNVRVGSAIYPGNDAGPAFLVKRAEGDLLQQEQAITWEGPICNWRRVGVIANTKDKARFFILEPADEYDELLFEGFYVKGKFRIAHREDNTHLARDAYRAFQAQ</sequence>
<evidence type="ECO:0000313" key="2">
    <source>
        <dbReference type="Proteomes" id="UP000295497"/>
    </source>
</evidence>
<dbReference type="AlphaFoldDB" id="A0A4P2QYX9"/>
<name>A0A4P2QYX9_SORCE</name>
<organism evidence="1 2">
    <name type="scientific">Sorangium cellulosum</name>
    <name type="common">Polyangium cellulosum</name>
    <dbReference type="NCBI Taxonomy" id="56"/>
    <lineage>
        <taxon>Bacteria</taxon>
        <taxon>Pseudomonadati</taxon>
        <taxon>Myxococcota</taxon>
        <taxon>Polyangia</taxon>
        <taxon>Polyangiales</taxon>
        <taxon>Polyangiaceae</taxon>
        <taxon>Sorangium</taxon>
    </lineage>
</organism>
<accession>A0A4P2QYX9</accession>
<dbReference type="Proteomes" id="UP000295497">
    <property type="component" value="Chromosome"/>
</dbReference>
<dbReference type="EMBL" id="CP012672">
    <property type="protein sequence ID" value="AUX35789.1"/>
    <property type="molecule type" value="Genomic_DNA"/>
</dbReference>
<dbReference type="RefSeq" id="WP_129578749.1">
    <property type="nucleotide sequence ID" value="NZ_CP012672.1"/>
</dbReference>
<evidence type="ECO:0000313" key="1">
    <source>
        <dbReference type="EMBL" id="AUX35789.1"/>
    </source>
</evidence>
<gene>
    <name evidence="1" type="ORF">SOCE836_079880</name>
</gene>
<proteinExistence type="predicted"/>
<reference evidence="1 2" key="1">
    <citation type="submission" date="2015-09" db="EMBL/GenBank/DDBJ databases">
        <title>Sorangium comparison.</title>
        <authorList>
            <person name="Zaburannyi N."/>
            <person name="Bunk B."/>
            <person name="Overmann J."/>
            <person name="Mueller R."/>
        </authorList>
    </citation>
    <scope>NUCLEOTIDE SEQUENCE [LARGE SCALE GENOMIC DNA]</scope>
    <source>
        <strain evidence="1 2">So ce836</strain>
    </source>
</reference>